<keyword evidence="2" id="KW-1185">Reference proteome</keyword>
<reference evidence="1 2" key="1">
    <citation type="submission" date="2019-03" db="EMBL/GenBank/DDBJ databases">
        <title>Paraburkholderia sp. 7MH5, isolated from subtropical forest soil.</title>
        <authorList>
            <person name="Gao Z.-H."/>
            <person name="Qiu L.-H."/>
        </authorList>
    </citation>
    <scope>NUCLEOTIDE SEQUENCE [LARGE SCALE GENOMIC DNA]</scope>
    <source>
        <strain evidence="1 2">7MH5</strain>
    </source>
</reference>
<name>A0A4P7CWH3_9BURK</name>
<protein>
    <submittedName>
        <fullName evidence="1">Uncharacterized protein</fullName>
    </submittedName>
</protein>
<dbReference type="OrthoDB" id="325673at2"/>
<sequence>MTNPFHSPLTACVAGWLHRRLSPDALDFFHAASAEISGGASARRRAQLFALASRHARSSAALALDAGELRALHAAGCVCFPTRWSELDALRIALLLASPDLLDASFALAYEHAFCFADHGEACALYRALPLLPDGGRFVARAGEGCRSNMRTVFEAVACDSPYPATHFDDVSWRQLVIKAVFIDVPLWRIVGLDARLSADLARMALDLVDERRSAGRSVPPQIWLCLGPHAGERGLEALHEEALLGSVEGQRGALLGLGRAGALSDNANWLAGLFEKHAHFLSEARARGFTQDALQLLH</sequence>
<proteinExistence type="predicted"/>
<dbReference type="NCBIfam" id="NF035938">
    <property type="entry name" value="EboA_domain"/>
    <property type="match status" value="1"/>
</dbReference>
<evidence type="ECO:0000313" key="2">
    <source>
        <dbReference type="Proteomes" id="UP000295727"/>
    </source>
</evidence>
<evidence type="ECO:0000313" key="1">
    <source>
        <dbReference type="EMBL" id="QBQ99136.1"/>
    </source>
</evidence>
<accession>A0A4P7CWH3</accession>
<dbReference type="InterPro" id="IPR047715">
    <property type="entry name" value="EboA_dom"/>
</dbReference>
<dbReference type="KEGG" id="ppai:E1956_18120"/>
<dbReference type="AlphaFoldDB" id="A0A4P7CWH3"/>
<gene>
    <name evidence="1" type="ORF">E1956_18120</name>
</gene>
<organism evidence="1 2">
    <name type="scientific">Paraburkholderia pallida</name>
    <dbReference type="NCBI Taxonomy" id="2547399"/>
    <lineage>
        <taxon>Bacteria</taxon>
        <taxon>Pseudomonadati</taxon>
        <taxon>Pseudomonadota</taxon>
        <taxon>Betaproteobacteria</taxon>
        <taxon>Burkholderiales</taxon>
        <taxon>Burkholderiaceae</taxon>
        <taxon>Paraburkholderia</taxon>
    </lineage>
</organism>
<dbReference type="Proteomes" id="UP000295727">
    <property type="component" value="Chromosome 2"/>
</dbReference>
<dbReference type="EMBL" id="CP038149">
    <property type="protein sequence ID" value="QBQ99136.1"/>
    <property type="molecule type" value="Genomic_DNA"/>
</dbReference>
<dbReference type="RefSeq" id="WP_134751587.1">
    <property type="nucleotide sequence ID" value="NZ_CP038149.1"/>
</dbReference>